<feature type="compositionally biased region" description="Polar residues" evidence="1">
    <location>
        <begin position="629"/>
        <end position="639"/>
    </location>
</feature>
<keyword evidence="2" id="KW-0812">Transmembrane</keyword>
<feature type="region of interest" description="Disordered" evidence="1">
    <location>
        <begin position="569"/>
        <end position="593"/>
    </location>
</feature>
<evidence type="ECO:0000256" key="2">
    <source>
        <dbReference type="SAM" id="Phobius"/>
    </source>
</evidence>
<dbReference type="InterPro" id="IPR019446">
    <property type="entry name" value="BMT5-like"/>
</dbReference>
<dbReference type="GO" id="GO:0070475">
    <property type="term" value="P:rRNA base methylation"/>
    <property type="evidence" value="ECO:0007669"/>
    <property type="project" value="InterPro"/>
</dbReference>
<dbReference type="Proteomes" id="UP001341281">
    <property type="component" value="Chromosome 03"/>
</dbReference>
<sequence length="813" mass="91401">MRRRRGPEVAGALLLYAEHPTRRRRQLFFSLALATAFGSGAYLIATSLDTYVVLIFFICICCGQSSFTEALGNKFCKAESNVMGLERLGATVLHGIDVNTMKSHTDLKRRRFDRIVYNFPHAGFKGKEFEVQMINLHKELVRGFFQSAHHLLQPYGEIHVNHKTGASYDRWEIERLAAEFSLILVEKVGFQKADYPGYNQKKGDGPNRDKRGDLKKKKKWKRRTQANLIQWGSPYFHLRRNNATSSARNGDRGEGAAPSEGIPPAATVVEGEEETAGAEGEEKWVKHYSSMHSILIVGDGDFSFLLELASGFGSGAFMVATSLDTYVTYLLISYGFCTLRYNTTHLLHYVFPTYYYSNAKSNVMKLETLETTVLYGVDVKRMKFHTDLANRRFDRIIFNFPHAGFKGPEDQVHMINYLRINHLLLIFSLHKELLRAFFCNARHLLMPYVEIHVRHKIGGPYDKWDLEHLASESSLIIFEKEHFQKSDYPGYIQKRGDGARCDQPFNLGSSCTFKFQIRNLKKQKKRNGNKTGSTPSLGGSNVHPPGNLGTDTRPFHPLPSCTFKFQIRNLKKQKKRTGNKTGSTQSLGGSNVHPLGNMGTDTRPFHPLPSCTFKFQIKNLKKQKKRTGNKSGSTPSLGGSNVHPPGNLGTDTRPFHPLPSCTFKCQIKNLKKQKKRTGNKTGSTPSLGGSNDHPPGNLGTDTRPFHPLPLPQAWPWLQFTPSVNTVSMPITLQPGLQLNLDGTVRDSAFHQQPMFSITGPLLNALCGASGIPPLMLMPGAASSSYSFIFLQHYHRESVQRQEWLNRMVAYGAQ</sequence>
<feature type="region of interest" description="Disordered" evidence="1">
    <location>
        <begin position="620"/>
        <end position="655"/>
    </location>
</feature>
<keyword evidence="5" id="KW-1185">Reference proteome</keyword>
<dbReference type="GO" id="GO:0070042">
    <property type="term" value="F:rRNA (uridine-N3-)-methyltransferase activity"/>
    <property type="evidence" value="ECO:0007669"/>
    <property type="project" value="InterPro"/>
</dbReference>
<feature type="transmembrane region" description="Helical" evidence="2">
    <location>
        <begin position="27"/>
        <end position="45"/>
    </location>
</feature>
<gene>
    <name evidence="4" type="ORF">U9M48_014714</name>
</gene>
<feature type="region of interest" description="Disordered" evidence="1">
    <location>
        <begin position="243"/>
        <end position="281"/>
    </location>
</feature>
<evidence type="ECO:0000259" key="3">
    <source>
        <dbReference type="Pfam" id="PF10354"/>
    </source>
</evidence>
<keyword evidence="2" id="KW-0472">Membrane</keyword>
<protein>
    <recommendedName>
        <fullName evidence="3">25S rRNA (uridine-N(3))-methyltransferase BMT5-like domain-containing protein</fullName>
    </recommendedName>
</protein>
<evidence type="ECO:0000313" key="4">
    <source>
        <dbReference type="EMBL" id="WVZ65333.1"/>
    </source>
</evidence>
<proteinExistence type="predicted"/>
<feature type="domain" description="25S rRNA (uridine-N(3))-methyltransferase BMT5-like" evidence="3">
    <location>
        <begin position="356"/>
        <end position="495"/>
    </location>
</feature>
<dbReference type="EMBL" id="CP144747">
    <property type="protein sequence ID" value="WVZ65333.1"/>
    <property type="molecule type" value="Genomic_DNA"/>
</dbReference>
<feature type="region of interest" description="Disordered" evidence="1">
    <location>
        <begin position="522"/>
        <end position="555"/>
    </location>
</feature>
<feature type="compositionally biased region" description="Basic residues" evidence="1">
    <location>
        <begin position="569"/>
        <end position="578"/>
    </location>
</feature>
<feature type="compositionally biased region" description="Polar residues" evidence="1">
    <location>
        <begin position="679"/>
        <end position="689"/>
    </location>
</feature>
<name>A0AAQ3T1Q3_PASNO</name>
<dbReference type="PANTHER" id="PTHR11538:SF100">
    <property type="entry name" value="25S RRNA (URIDINE-N(3))-METHYLTRANSFERASE BMT5-LIKE DOMAIN-CONTAINING PROTEIN"/>
    <property type="match status" value="1"/>
</dbReference>
<feature type="compositionally biased region" description="Polar residues" evidence="1">
    <location>
        <begin position="529"/>
        <end position="539"/>
    </location>
</feature>
<feature type="region of interest" description="Disordered" evidence="1">
    <location>
        <begin position="195"/>
        <end position="223"/>
    </location>
</feature>
<evidence type="ECO:0000313" key="5">
    <source>
        <dbReference type="Proteomes" id="UP001341281"/>
    </source>
</evidence>
<reference evidence="4 5" key="1">
    <citation type="submission" date="2024-02" db="EMBL/GenBank/DDBJ databases">
        <title>High-quality chromosome-scale genome assembly of Pensacola bahiagrass (Paspalum notatum Flugge var. saurae).</title>
        <authorList>
            <person name="Vega J.M."/>
            <person name="Podio M."/>
            <person name="Orjuela J."/>
            <person name="Siena L.A."/>
            <person name="Pessino S.C."/>
            <person name="Combes M.C."/>
            <person name="Mariac C."/>
            <person name="Albertini E."/>
            <person name="Pupilli F."/>
            <person name="Ortiz J.P.A."/>
            <person name="Leblanc O."/>
        </authorList>
    </citation>
    <scope>NUCLEOTIDE SEQUENCE [LARGE SCALE GENOMIC DNA]</scope>
    <source>
        <strain evidence="4">R1</strain>
        <tissue evidence="4">Leaf</tissue>
    </source>
</reference>
<feature type="compositionally biased region" description="Polar residues" evidence="1">
    <location>
        <begin position="579"/>
        <end position="589"/>
    </location>
</feature>
<feature type="compositionally biased region" description="Basic residues" evidence="1">
    <location>
        <begin position="669"/>
        <end position="678"/>
    </location>
</feature>
<dbReference type="AlphaFoldDB" id="A0AAQ3T1Q3"/>
<feature type="compositionally biased region" description="Basic and acidic residues" evidence="1">
    <location>
        <begin position="201"/>
        <end position="212"/>
    </location>
</feature>
<feature type="domain" description="25S rRNA (uridine-N(3))-methyltransferase BMT5-like" evidence="3">
    <location>
        <begin position="68"/>
        <end position="201"/>
    </location>
</feature>
<feature type="compositionally biased region" description="Basic residues" evidence="1">
    <location>
        <begin position="213"/>
        <end position="223"/>
    </location>
</feature>
<feature type="region of interest" description="Disordered" evidence="1">
    <location>
        <begin position="669"/>
        <end position="703"/>
    </location>
</feature>
<dbReference type="GO" id="GO:0005737">
    <property type="term" value="C:cytoplasm"/>
    <property type="evidence" value="ECO:0007669"/>
    <property type="project" value="TreeGrafter"/>
</dbReference>
<accession>A0AAQ3T1Q3</accession>
<dbReference type="Pfam" id="PF10354">
    <property type="entry name" value="BMT5-like"/>
    <property type="match status" value="2"/>
</dbReference>
<evidence type="ECO:0000256" key="1">
    <source>
        <dbReference type="SAM" id="MobiDB-lite"/>
    </source>
</evidence>
<dbReference type="PANTHER" id="PTHR11538">
    <property type="entry name" value="PHENYLALANYL-TRNA SYNTHETASE"/>
    <property type="match status" value="1"/>
</dbReference>
<organism evidence="4 5">
    <name type="scientific">Paspalum notatum var. saurae</name>
    <dbReference type="NCBI Taxonomy" id="547442"/>
    <lineage>
        <taxon>Eukaryota</taxon>
        <taxon>Viridiplantae</taxon>
        <taxon>Streptophyta</taxon>
        <taxon>Embryophyta</taxon>
        <taxon>Tracheophyta</taxon>
        <taxon>Spermatophyta</taxon>
        <taxon>Magnoliopsida</taxon>
        <taxon>Liliopsida</taxon>
        <taxon>Poales</taxon>
        <taxon>Poaceae</taxon>
        <taxon>PACMAD clade</taxon>
        <taxon>Panicoideae</taxon>
        <taxon>Andropogonodae</taxon>
        <taxon>Paspaleae</taxon>
        <taxon>Paspalinae</taxon>
        <taxon>Paspalum</taxon>
    </lineage>
</organism>
<keyword evidence="2" id="KW-1133">Transmembrane helix</keyword>